<comment type="caution">
    <text evidence="2">The sequence shown here is derived from an EMBL/GenBank/DDBJ whole genome shotgun (WGS) entry which is preliminary data.</text>
</comment>
<dbReference type="Proteomes" id="UP000289238">
    <property type="component" value="Unassembled WGS sequence"/>
</dbReference>
<dbReference type="InterPro" id="IPR025635">
    <property type="entry name" value="DUF4293"/>
</dbReference>
<evidence type="ECO:0000313" key="3">
    <source>
        <dbReference type="Proteomes" id="UP000289238"/>
    </source>
</evidence>
<organism evidence="2 3">
    <name type="scientific">Leeuwenhoekiella aequorea</name>
    <dbReference type="NCBI Taxonomy" id="283736"/>
    <lineage>
        <taxon>Bacteria</taxon>
        <taxon>Pseudomonadati</taxon>
        <taxon>Bacteroidota</taxon>
        <taxon>Flavobacteriia</taxon>
        <taxon>Flavobacteriales</taxon>
        <taxon>Flavobacteriaceae</taxon>
        <taxon>Leeuwenhoekiella</taxon>
    </lineage>
</organism>
<name>A0A4Q0P8U2_9FLAO</name>
<keyword evidence="3" id="KW-1185">Reference proteome</keyword>
<keyword evidence="1" id="KW-0812">Transmembrane</keyword>
<reference evidence="2 3" key="1">
    <citation type="submission" date="2018-07" db="EMBL/GenBank/DDBJ databases">
        <title>Leeuwenhoekiella genomics.</title>
        <authorList>
            <person name="Tahon G."/>
            <person name="Willems A."/>
        </authorList>
    </citation>
    <scope>NUCLEOTIDE SEQUENCE [LARGE SCALE GENOMIC DNA]</scope>
    <source>
        <strain evidence="2 3">LMG 22550</strain>
    </source>
</reference>
<keyword evidence="1" id="KW-1133">Transmembrane helix</keyword>
<protein>
    <recommendedName>
        <fullName evidence="4">Transcription termination factor Rho</fullName>
    </recommendedName>
</protein>
<feature type="transmembrane region" description="Helical" evidence="1">
    <location>
        <begin position="103"/>
        <end position="121"/>
    </location>
</feature>
<evidence type="ECO:0000313" key="2">
    <source>
        <dbReference type="EMBL" id="RXG22616.1"/>
    </source>
</evidence>
<accession>A0A4Q0P8U2</accession>
<dbReference type="EMBL" id="QOVM01000003">
    <property type="protein sequence ID" value="RXG22616.1"/>
    <property type="molecule type" value="Genomic_DNA"/>
</dbReference>
<evidence type="ECO:0008006" key="4">
    <source>
        <dbReference type="Google" id="ProtNLM"/>
    </source>
</evidence>
<gene>
    <name evidence="2" type="ORF">DSM00_1716</name>
</gene>
<sequence length="166" mass="18645">MQLYDNIFYLNDLSLKEVYIFVILNSFIKYMIQRIQSIYLFLAALVSAGLLFAIPVYTTAEGNLVYAVDKLELVGLFFGSALLSLITIFFFKNRKLQFVLGRLNIILNFILLGVLVYQSQILSGGAAAPEKGIGMLIPIISIVFIALANKAIKRDEDLVKSVDRLR</sequence>
<dbReference type="AlphaFoldDB" id="A0A4Q0P8U2"/>
<feature type="transmembrane region" description="Helical" evidence="1">
    <location>
        <begin position="133"/>
        <end position="152"/>
    </location>
</feature>
<feature type="transmembrane region" description="Helical" evidence="1">
    <location>
        <begin position="73"/>
        <end position="91"/>
    </location>
</feature>
<keyword evidence="1" id="KW-0472">Membrane</keyword>
<dbReference type="Pfam" id="PF14126">
    <property type="entry name" value="DUF4293"/>
    <property type="match status" value="1"/>
</dbReference>
<evidence type="ECO:0000256" key="1">
    <source>
        <dbReference type="SAM" id="Phobius"/>
    </source>
</evidence>
<proteinExistence type="predicted"/>
<feature type="transmembrane region" description="Helical" evidence="1">
    <location>
        <begin position="39"/>
        <end position="58"/>
    </location>
</feature>